<keyword evidence="3" id="KW-1185">Reference proteome</keyword>
<evidence type="ECO:0008006" key="4">
    <source>
        <dbReference type="Google" id="ProtNLM"/>
    </source>
</evidence>
<name>A0ABU4W8Y2_9FUSO</name>
<organism evidence="2 3">
    <name type="scientific">Candidatus Cetobacterium colombiensis</name>
    <dbReference type="NCBI Taxonomy" id="3073100"/>
    <lineage>
        <taxon>Bacteria</taxon>
        <taxon>Fusobacteriati</taxon>
        <taxon>Fusobacteriota</taxon>
        <taxon>Fusobacteriia</taxon>
        <taxon>Fusobacteriales</taxon>
        <taxon>Fusobacteriaceae</taxon>
        <taxon>Cetobacterium</taxon>
    </lineage>
</organism>
<dbReference type="RefSeq" id="WP_320313390.1">
    <property type="nucleotide sequence ID" value="NZ_JAVIKH010000006.1"/>
</dbReference>
<feature type="chain" id="PRO_5047415975" description="Lipoprotein" evidence="1">
    <location>
        <begin position="19"/>
        <end position="130"/>
    </location>
</feature>
<dbReference type="EMBL" id="JAVIKH010000006">
    <property type="protein sequence ID" value="MDX8335985.1"/>
    <property type="molecule type" value="Genomic_DNA"/>
</dbReference>
<feature type="signal peptide" evidence="1">
    <location>
        <begin position="1"/>
        <end position="18"/>
    </location>
</feature>
<evidence type="ECO:0000313" key="3">
    <source>
        <dbReference type="Proteomes" id="UP001279681"/>
    </source>
</evidence>
<gene>
    <name evidence="2" type="ORF">RFV38_05665</name>
</gene>
<proteinExistence type="predicted"/>
<evidence type="ECO:0000313" key="2">
    <source>
        <dbReference type="EMBL" id="MDX8335985.1"/>
    </source>
</evidence>
<sequence>MKKILFATSLLLSTSLFCAEIKSEQGGMDFPELKIEKVESATYMALASKSGEAYIFGLANDVILDAEKGKKQEEVLGFYDSLSENKLDTELYNVSFDDKELVVKPTYEDFTISFTKDETNKILKAVKEAK</sequence>
<reference evidence="3" key="1">
    <citation type="submission" date="2023-07" db="EMBL/GenBank/DDBJ databases">
        <authorList>
            <person name="Colorado M.A."/>
            <person name="Villamil L.M."/>
            <person name="Melo J.F."/>
            <person name="Rodriguez J.A."/>
            <person name="Ruiz R.Y."/>
        </authorList>
    </citation>
    <scope>NUCLEOTIDE SEQUENCE [LARGE SCALE GENOMIC DNA]</scope>
    <source>
        <strain evidence="3">C33</strain>
    </source>
</reference>
<dbReference type="Proteomes" id="UP001279681">
    <property type="component" value="Unassembled WGS sequence"/>
</dbReference>
<evidence type="ECO:0000256" key="1">
    <source>
        <dbReference type="SAM" id="SignalP"/>
    </source>
</evidence>
<protein>
    <recommendedName>
        <fullName evidence="4">Lipoprotein</fullName>
    </recommendedName>
</protein>
<accession>A0ABU4W8Y2</accession>
<comment type="caution">
    <text evidence="2">The sequence shown here is derived from an EMBL/GenBank/DDBJ whole genome shotgun (WGS) entry which is preliminary data.</text>
</comment>
<keyword evidence="1" id="KW-0732">Signal</keyword>